<comment type="caution">
    <text evidence="1">The sequence shown here is derived from an EMBL/GenBank/DDBJ whole genome shotgun (WGS) entry which is preliminary data.</text>
</comment>
<proteinExistence type="predicted"/>
<keyword evidence="2" id="KW-1185">Reference proteome</keyword>
<evidence type="ECO:0000313" key="1">
    <source>
        <dbReference type="EMBL" id="KAJ3995985.1"/>
    </source>
</evidence>
<reference evidence="1" key="1">
    <citation type="submission" date="2022-08" db="EMBL/GenBank/DDBJ databases">
        <authorList>
            <consortium name="DOE Joint Genome Institute"/>
            <person name="Min B."/>
            <person name="Riley R."/>
            <person name="Sierra-Patev S."/>
            <person name="Naranjo-Ortiz M."/>
            <person name="Looney B."/>
            <person name="Konkel Z."/>
            <person name="Slot J.C."/>
            <person name="Sakamoto Y."/>
            <person name="Steenwyk J.L."/>
            <person name="Rokas A."/>
            <person name="Carro J."/>
            <person name="Camarero S."/>
            <person name="Ferreira P."/>
            <person name="Molpeceres G."/>
            <person name="Ruiz-Duenas F.J."/>
            <person name="Serrano A."/>
            <person name="Henrissat B."/>
            <person name="Drula E."/>
            <person name="Hughes K.W."/>
            <person name="Mata J.L."/>
            <person name="Ishikawa N.K."/>
            <person name="Vargas-Isla R."/>
            <person name="Ushijima S."/>
            <person name="Smith C.A."/>
            <person name="Ahrendt S."/>
            <person name="Andreopoulos W."/>
            <person name="He G."/>
            <person name="Labutti K."/>
            <person name="Lipzen A."/>
            <person name="Ng V."/>
            <person name="Sandor L."/>
            <person name="Barry K."/>
            <person name="Martinez A.T."/>
            <person name="Xiao Y."/>
            <person name="Gibbons J.G."/>
            <person name="Terashima K."/>
            <person name="Hibbett D.S."/>
            <person name="Grigoriev I.V."/>
        </authorList>
    </citation>
    <scope>NUCLEOTIDE SEQUENCE</scope>
    <source>
        <strain evidence="1">TFB10827</strain>
    </source>
</reference>
<dbReference type="Proteomes" id="UP001163828">
    <property type="component" value="Unassembled WGS sequence"/>
</dbReference>
<name>A0ABQ8QBV7_9AGAR</name>
<dbReference type="Pfam" id="PF20180">
    <property type="entry name" value="UQCC2_CBP6"/>
    <property type="match status" value="1"/>
</dbReference>
<protein>
    <submittedName>
        <fullName evidence="1">Uncharacterized protein</fullName>
    </submittedName>
</protein>
<dbReference type="EMBL" id="MU790631">
    <property type="protein sequence ID" value="KAJ3995985.1"/>
    <property type="molecule type" value="Genomic_DNA"/>
</dbReference>
<sequence>MSTRIQIKLSIAFHTGIYEVAYVMRMNQKTNLGLICVGYARNMYEPELMGFTVLKGLVEEDGYASAYRALIQMATRGATKLSQQLSSIAGQWPKDPFRPHLLLPTFLQSLSKHPKLTSEAVQAAQALKSGQAKKRYPLSKEILKPASYPMHYDRLVEGLHKSAQGIGRPWWKVFFGIW</sequence>
<accession>A0ABQ8QBV7</accession>
<gene>
    <name evidence="1" type="ORF">F5050DRAFT_1808169</name>
</gene>
<organism evidence="1 2">
    <name type="scientific">Lentinula boryana</name>
    <dbReference type="NCBI Taxonomy" id="40481"/>
    <lineage>
        <taxon>Eukaryota</taxon>
        <taxon>Fungi</taxon>
        <taxon>Dikarya</taxon>
        <taxon>Basidiomycota</taxon>
        <taxon>Agaricomycotina</taxon>
        <taxon>Agaricomycetes</taxon>
        <taxon>Agaricomycetidae</taxon>
        <taxon>Agaricales</taxon>
        <taxon>Marasmiineae</taxon>
        <taxon>Omphalotaceae</taxon>
        <taxon>Lentinula</taxon>
    </lineage>
</organism>
<evidence type="ECO:0000313" key="2">
    <source>
        <dbReference type="Proteomes" id="UP001163828"/>
    </source>
</evidence>